<dbReference type="PROSITE" id="PS50111">
    <property type="entry name" value="CHEMOTAXIS_TRANSDUC_2"/>
    <property type="match status" value="1"/>
</dbReference>
<dbReference type="Gene3D" id="3.30.450.20">
    <property type="entry name" value="PAS domain"/>
    <property type="match status" value="2"/>
</dbReference>
<dbReference type="InterPro" id="IPR004089">
    <property type="entry name" value="MCPsignal_dom"/>
</dbReference>
<evidence type="ECO:0000259" key="9">
    <source>
        <dbReference type="PROSITE" id="PS50111"/>
    </source>
</evidence>
<evidence type="ECO:0000256" key="8">
    <source>
        <dbReference type="SAM" id="Phobius"/>
    </source>
</evidence>
<dbReference type="Gene3D" id="1.10.287.950">
    <property type="entry name" value="Methyl-accepting chemotaxis protein"/>
    <property type="match status" value="1"/>
</dbReference>
<dbReference type="Proteomes" id="UP000189431">
    <property type="component" value="Unassembled WGS sequence"/>
</dbReference>
<accession>A0ABX3KRJ7</accession>
<dbReference type="PANTHER" id="PTHR32089">
    <property type="entry name" value="METHYL-ACCEPTING CHEMOTAXIS PROTEIN MCPB"/>
    <property type="match status" value="1"/>
</dbReference>
<feature type="domain" description="HAMP" evidence="10">
    <location>
        <begin position="364"/>
        <end position="418"/>
    </location>
</feature>
<keyword evidence="4 8" id="KW-0472">Membrane</keyword>
<dbReference type="Pfam" id="PF00015">
    <property type="entry name" value="MCPsignal"/>
    <property type="match status" value="1"/>
</dbReference>
<dbReference type="SMART" id="SM00283">
    <property type="entry name" value="MA"/>
    <property type="match status" value="1"/>
</dbReference>
<organism evidence="11 12">
    <name type="scientific">Salinivibrio costicola subsp. alcaliphilus</name>
    <dbReference type="NCBI Taxonomy" id="272773"/>
    <lineage>
        <taxon>Bacteria</taxon>
        <taxon>Pseudomonadati</taxon>
        <taxon>Pseudomonadota</taxon>
        <taxon>Gammaproteobacteria</taxon>
        <taxon>Vibrionales</taxon>
        <taxon>Vibrionaceae</taxon>
        <taxon>Salinivibrio</taxon>
    </lineage>
</organism>
<keyword evidence="2 8" id="KW-0812">Transmembrane</keyword>
<keyword evidence="12" id="KW-1185">Reference proteome</keyword>
<name>A0ABX3KRJ7_SALCS</name>
<comment type="caution">
    <text evidence="11">The sequence shown here is derived from an EMBL/GenBank/DDBJ whole genome shotgun (WGS) entry which is preliminary data.</text>
</comment>
<feature type="transmembrane region" description="Helical" evidence="8">
    <location>
        <begin position="343"/>
        <end position="363"/>
    </location>
</feature>
<reference evidence="12" key="1">
    <citation type="submission" date="2017-01" db="EMBL/GenBank/DDBJ databases">
        <title>Draft genome of the species Salinivibrio costicola subsp. alcaliphilus.</title>
        <authorList>
            <person name="Lopez-Hermoso C."/>
            <person name="De La Haba R."/>
            <person name="Sanchez-Porro C."/>
            <person name="Ventosa A."/>
        </authorList>
    </citation>
    <scope>NUCLEOTIDE SEQUENCE [LARGE SCALE GENOMIC DNA]</scope>
    <source>
        <strain evidence="12">CBH448</strain>
    </source>
</reference>
<dbReference type="CDD" id="cd06225">
    <property type="entry name" value="HAMP"/>
    <property type="match status" value="1"/>
</dbReference>
<evidence type="ECO:0000256" key="6">
    <source>
        <dbReference type="ARBA" id="ARBA00029447"/>
    </source>
</evidence>
<dbReference type="PANTHER" id="PTHR32089:SF119">
    <property type="entry name" value="METHYL-ACCEPTING CHEMOTAXIS PROTEIN CTPL"/>
    <property type="match status" value="1"/>
</dbReference>
<dbReference type="PROSITE" id="PS50885">
    <property type="entry name" value="HAMP"/>
    <property type="match status" value="1"/>
</dbReference>
<evidence type="ECO:0000256" key="4">
    <source>
        <dbReference type="ARBA" id="ARBA00023136"/>
    </source>
</evidence>
<sequence>MKKLRHLSISQRISLTASAIVLVGLGLVSTISLSTLNTSQSEMSSQVTENVKRDQVIKMQNRATALSEEIHAYIASPLDTVRTIAQIYTSEAEKNKSSRILDRDDIPRIMYSILKRQPEWHNIYTEWQKNVLGADAFYYGDPTSAADGRYVPSVSVDENGEMRLQAAQNFSESNPWYQCPVNTQKDCITDPRTAQINGKTQTVFDVTTPVFRFDKTVAMVGSTLKTSQIQSLLAKRADNDGELFVISQDGRIVASTDQHVQHGAAVSGLSSPAYQPLSNLLSQNATNQFKQTDSHFYVSQPIEFGNMTKTWSVMIVTPISAAMAPVTQLNQMMTEAETHIQNTIYLVSGIVLILAFVIIQVVIKRQLAPLTSVDHSIQAIAQGGGDLTQRLSVTGKTEIDSIKQSVNQMLDALQSMVGQIQQAGGRLSDTSTTANHAITDAHQALSENTETLHQAATAMEQLTATSKDVATNSEASKEKNAAVVSSLNQCMDNVTNNVARNQTANNDLQKANSFVCEVKASGSDIAALLDDIRGISDQTNLLALNAAIESARAGEAGRGFAVVADEVRALAQHSQKSVDQIVSTLETFNQLLTDIEAVIQQGERGAAEGYQASVSVQQTLNEIVDLVHQLGDINYQTAGAAEEQSAVSQQVAENIQALSQRIEQTLSLSEQAQGANHTLNQEATTIRQLVETFKV</sequence>
<dbReference type="CDD" id="cd12913">
    <property type="entry name" value="PDC1_MCP_like"/>
    <property type="match status" value="1"/>
</dbReference>
<evidence type="ECO:0000259" key="10">
    <source>
        <dbReference type="PROSITE" id="PS50885"/>
    </source>
</evidence>
<evidence type="ECO:0000256" key="3">
    <source>
        <dbReference type="ARBA" id="ARBA00022989"/>
    </source>
</evidence>
<dbReference type="Pfam" id="PF22673">
    <property type="entry name" value="MCP-like_PDC_1"/>
    <property type="match status" value="1"/>
</dbReference>
<evidence type="ECO:0000256" key="7">
    <source>
        <dbReference type="PROSITE-ProRule" id="PRU00284"/>
    </source>
</evidence>
<keyword evidence="5 7" id="KW-0807">Transducer</keyword>
<gene>
    <name evidence="11" type="ORF">BZJ21_07535</name>
</gene>
<evidence type="ECO:0000256" key="2">
    <source>
        <dbReference type="ARBA" id="ARBA00022692"/>
    </source>
</evidence>
<dbReference type="InterPro" id="IPR003660">
    <property type="entry name" value="HAMP_dom"/>
</dbReference>
<dbReference type="SMART" id="SM00304">
    <property type="entry name" value="HAMP"/>
    <property type="match status" value="1"/>
</dbReference>
<evidence type="ECO:0008006" key="13">
    <source>
        <dbReference type="Google" id="ProtNLM"/>
    </source>
</evidence>
<keyword evidence="3 8" id="KW-1133">Transmembrane helix</keyword>
<evidence type="ECO:0000313" key="12">
    <source>
        <dbReference type="Proteomes" id="UP000189431"/>
    </source>
</evidence>
<evidence type="ECO:0000313" key="11">
    <source>
        <dbReference type="EMBL" id="OOF34052.1"/>
    </source>
</evidence>
<dbReference type="Pfam" id="PF00672">
    <property type="entry name" value="HAMP"/>
    <property type="match status" value="1"/>
</dbReference>
<protein>
    <recommendedName>
        <fullName evidence="13">Methyl-accepting chemotaxis protein</fullName>
    </recommendedName>
</protein>
<comment type="subcellular location">
    <subcellularLocation>
        <location evidence="1">Membrane</location>
        <topology evidence="1">Multi-pass membrane protein</topology>
    </subcellularLocation>
</comment>
<comment type="similarity">
    <text evidence="6">Belongs to the methyl-accepting chemotaxis (MCP) protein family.</text>
</comment>
<dbReference type="RefSeq" id="WP_077669473.1">
    <property type="nucleotide sequence ID" value="NZ_MUFR01000017.1"/>
</dbReference>
<feature type="domain" description="Methyl-accepting transducer" evidence="9">
    <location>
        <begin position="423"/>
        <end position="659"/>
    </location>
</feature>
<dbReference type="SUPFAM" id="SSF58104">
    <property type="entry name" value="Methyl-accepting chemotaxis protein (MCP) signaling domain"/>
    <property type="match status" value="1"/>
</dbReference>
<evidence type="ECO:0000256" key="5">
    <source>
        <dbReference type="ARBA" id="ARBA00023224"/>
    </source>
</evidence>
<evidence type="ECO:0000256" key="1">
    <source>
        <dbReference type="ARBA" id="ARBA00004141"/>
    </source>
</evidence>
<dbReference type="EMBL" id="MUFR01000017">
    <property type="protein sequence ID" value="OOF34052.1"/>
    <property type="molecule type" value="Genomic_DNA"/>
</dbReference>
<proteinExistence type="inferred from homology"/>